<dbReference type="Pfam" id="PF12146">
    <property type="entry name" value="Hydrolase_4"/>
    <property type="match status" value="1"/>
</dbReference>
<keyword evidence="3" id="KW-0378">Hydrolase</keyword>
<organism evidence="3 4">
    <name type="scientific">Cereibacter ovatus</name>
    <dbReference type="NCBI Taxonomy" id="439529"/>
    <lineage>
        <taxon>Bacteria</taxon>
        <taxon>Pseudomonadati</taxon>
        <taxon>Pseudomonadota</taxon>
        <taxon>Alphaproteobacteria</taxon>
        <taxon>Rhodobacterales</taxon>
        <taxon>Paracoccaceae</taxon>
        <taxon>Cereibacter</taxon>
    </lineage>
</organism>
<protein>
    <submittedName>
        <fullName evidence="3">Serine aminopeptidase S33 family</fullName>
    </submittedName>
</protein>
<keyword evidence="3" id="KW-0645">Protease</keyword>
<dbReference type="SUPFAM" id="SSF53474">
    <property type="entry name" value="alpha/beta-Hydrolases"/>
    <property type="match status" value="1"/>
</dbReference>
<dbReference type="AlphaFoldDB" id="A0A285D2E2"/>
<keyword evidence="1" id="KW-0812">Transmembrane</keyword>
<dbReference type="Proteomes" id="UP000219467">
    <property type="component" value="Unassembled WGS sequence"/>
</dbReference>
<evidence type="ECO:0000313" key="3">
    <source>
        <dbReference type="EMBL" id="SNX73835.1"/>
    </source>
</evidence>
<evidence type="ECO:0000259" key="2">
    <source>
        <dbReference type="Pfam" id="PF12146"/>
    </source>
</evidence>
<feature type="transmembrane region" description="Helical" evidence="1">
    <location>
        <begin position="357"/>
        <end position="381"/>
    </location>
</feature>
<proteinExistence type="predicted"/>
<accession>A0A285D2E2</accession>
<feature type="transmembrane region" description="Helical" evidence="1">
    <location>
        <begin position="264"/>
        <end position="283"/>
    </location>
</feature>
<dbReference type="Gene3D" id="3.40.50.1820">
    <property type="entry name" value="alpha/beta hydrolase"/>
    <property type="match status" value="1"/>
</dbReference>
<keyword evidence="3" id="KW-0031">Aminopeptidase</keyword>
<keyword evidence="4" id="KW-1185">Reference proteome</keyword>
<dbReference type="InterPro" id="IPR022742">
    <property type="entry name" value="Hydrolase_4"/>
</dbReference>
<dbReference type="EMBL" id="OAOQ01000017">
    <property type="protein sequence ID" value="SNX73835.1"/>
    <property type="molecule type" value="Genomic_DNA"/>
</dbReference>
<reference evidence="4" key="1">
    <citation type="submission" date="2017-08" db="EMBL/GenBank/DDBJ databases">
        <authorList>
            <person name="Varghese N."/>
            <person name="Submissions S."/>
        </authorList>
    </citation>
    <scope>NUCLEOTIDE SEQUENCE [LARGE SCALE GENOMIC DNA]</scope>
    <source>
        <strain evidence="4">JA234</strain>
    </source>
</reference>
<dbReference type="InterPro" id="IPR029058">
    <property type="entry name" value="AB_hydrolase_fold"/>
</dbReference>
<evidence type="ECO:0000256" key="1">
    <source>
        <dbReference type="SAM" id="Phobius"/>
    </source>
</evidence>
<keyword evidence="1" id="KW-1133">Transmembrane helix</keyword>
<evidence type="ECO:0000313" key="4">
    <source>
        <dbReference type="Proteomes" id="UP000219467"/>
    </source>
</evidence>
<feature type="transmembrane region" description="Helical" evidence="1">
    <location>
        <begin position="417"/>
        <end position="434"/>
    </location>
</feature>
<feature type="transmembrane region" description="Helical" evidence="1">
    <location>
        <begin position="471"/>
        <end position="493"/>
    </location>
</feature>
<dbReference type="GO" id="GO:0004177">
    <property type="term" value="F:aminopeptidase activity"/>
    <property type="evidence" value="ECO:0007669"/>
    <property type="project" value="UniProtKB-KW"/>
</dbReference>
<gene>
    <name evidence="3" type="ORF">SAMN05878503_11734</name>
</gene>
<feature type="transmembrane region" description="Helical" evidence="1">
    <location>
        <begin position="387"/>
        <end position="405"/>
    </location>
</feature>
<feature type="transmembrane region" description="Helical" evidence="1">
    <location>
        <begin position="295"/>
        <end position="317"/>
    </location>
</feature>
<dbReference type="RefSeq" id="WP_235841020.1">
    <property type="nucleotide sequence ID" value="NZ_OAOQ01000017.1"/>
</dbReference>
<name>A0A285D2E2_9RHOB</name>
<keyword evidence="1" id="KW-0472">Membrane</keyword>
<sequence>MSPAARRRRLLIALVAAIAAVVALAMLERARHGITITDLAVGDTPATLYRATDTAGDAPLAVIAHGFGGSRQMMEAMSLTLARAGMAVVAFDFHGQGRSRLPMSPDAFPNEAGSSGTTVQLVRQTLQVIDAAEALPGLRGPAALIGHSMATDILVRVAAQRPGIKSVALISAFSREITPQAPARLLILSGQREGRLREVALEALAQVTPSPQEGQTVKADGIERRAAVAPWVGHAGVLWSPTTLRELRDWLAPGASAVAVTGPWIVVLLTALVALVGPASALLPTARRPAPSVGWRFFLILLAAPALPAALAAVALGESVLGFAGFGRIALFFGVWGAVQLALLAHYRRLDWRIDPAALALLLAGSLLYALAMDRYAAAFLPTGPRLGLMAVLAAGTVPFMLAHAHLAKGARFWRRGLLAVVPLIALGGAMAAAPQKLGLSFTVAPVFLLFLLVFGLMGRWVGRRSGPATVGLGLGIVLAWAIAATTPLFGAASRLVY</sequence>
<feature type="domain" description="Serine aminopeptidase S33" evidence="2">
    <location>
        <begin position="62"/>
        <end position="180"/>
    </location>
</feature>
<feature type="transmembrane region" description="Helical" evidence="1">
    <location>
        <begin position="440"/>
        <end position="459"/>
    </location>
</feature>
<feature type="transmembrane region" description="Helical" evidence="1">
    <location>
        <begin position="323"/>
        <end position="345"/>
    </location>
</feature>